<reference evidence="1" key="2">
    <citation type="journal article" date="2022" name="New Phytol.">
        <title>Evolutionary transition to the ectomycorrhizal habit in the genomes of a hyperdiverse lineage of mushroom-forming fungi.</title>
        <authorList>
            <person name="Looney B."/>
            <person name="Miyauchi S."/>
            <person name="Morin E."/>
            <person name="Drula E."/>
            <person name="Courty P.E."/>
            <person name="Kohler A."/>
            <person name="Kuo A."/>
            <person name="LaButti K."/>
            <person name="Pangilinan J."/>
            <person name="Lipzen A."/>
            <person name="Riley R."/>
            <person name="Andreopoulos W."/>
            <person name="He G."/>
            <person name="Johnson J."/>
            <person name="Nolan M."/>
            <person name="Tritt A."/>
            <person name="Barry K.W."/>
            <person name="Grigoriev I.V."/>
            <person name="Nagy L.G."/>
            <person name="Hibbett D."/>
            <person name="Henrissat B."/>
            <person name="Matheny P.B."/>
            <person name="Labbe J."/>
            <person name="Martin F.M."/>
        </authorList>
    </citation>
    <scope>NUCLEOTIDE SEQUENCE</scope>
    <source>
        <strain evidence="1">HHB10654</strain>
    </source>
</reference>
<dbReference type="Proteomes" id="UP000814140">
    <property type="component" value="Unassembled WGS sequence"/>
</dbReference>
<proteinExistence type="predicted"/>
<accession>A0ACB8SKR6</accession>
<comment type="caution">
    <text evidence="1">The sequence shown here is derived from an EMBL/GenBank/DDBJ whole genome shotgun (WGS) entry which is preliminary data.</text>
</comment>
<keyword evidence="2" id="KW-1185">Reference proteome</keyword>
<evidence type="ECO:0000313" key="1">
    <source>
        <dbReference type="EMBL" id="KAI0057159.1"/>
    </source>
</evidence>
<name>A0ACB8SKR6_9AGAM</name>
<organism evidence="1 2">
    <name type="scientific">Artomyces pyxidatus</name>
    <dbReference type="NCBI Taxonomy" id="48021"/>
    <lineage>
        <taxon>Eukaryota</taxon>
        <taxon>Fungi</taxon>
        <taxon>Dikarya</taxon>
        <taxon>Basidiomycota</taxon>
        <taxon>Agaricomycotina</taxon>
        <taxon>Agaricomycetes</taxon>
        <taxon>Russulales</taxon>
        <taxon>Auriscalpiaceae</taxon>
        <taxon>Artomyces</taxon>
    </lineage>
</organism>
<evidence type="ECO:0000313" key="2">
    <source>
        <dbReference type="Proteomes" id="UP000814140"/>
    </source>
</evidence>
<protein>
    <submittedName>
        <fullName evidence="1">Uncharacterized protein</fullName>
    </submittedName>
</protein>
<dbReference type="EMBL" id="MU277251">
    <property type="protein sequence ID" value="KAI0057159.1"/>
    <property type="molecule type" value="Genomic_DNA"/>
</dbReference>
<gene>
    <name evidence="1" type="ORF">BV25DRAFT_1841847</name>
</gene>
<sequence length="275" mass="30651">MPRADAAEQRYSRDRVQLGPTMGIERRKDRKDEDRTTDREEQGCRVEGSARNGGKGRWSGRLAPVPAVCSEWNAANANSPGNTGSRLVKEVIDVVEMRLAKLRLDTDNAGPAGWSRRRGARRKVTLRDSTRSIAVCVNHSGCPRGCATGVRDTNYGAAASDGAGVIHHRVVLSLIHESEDVRLGHRVVRWRRRLMIDVGLAHGADWGGRRCQTLRTTVTRTAETQKEVTGWNARTTEKRWGSAARYAGFDKMLTFPVGRRIRGFALSKLTTFFKR</sequence>
<reference evidence="1" key="1">
    <citation type="submission" date="2021-03" db="EMBL/GenBank/DDBJ databases">
        <authorList>
            <consortium name="DOE Joint Genome Institute"/>
            <person name="Ahrendt S."/>
            <person name="Looney B.P."/>
            <person name="Miyauchi S."/>
            <person name="Morin E."/>
            <person name="Drula E."/>
            <person name="Courty P.E."/>
            <person name="Chicoki N."/>
            <person name="Fauchery L."/>
            <person name="Kohler A."/>
            <person name="Kuo A."/>
            <person name="Labutti K."/>
            <person name="Pangilinan J."/>
            <person name="Lipzen A."/>
            <person name="Riley R."/>
            <person name="Andreopoulos W."/>
            <person name="He G."/>
            <person name="Johnson J."/>
            <person name="Barry K.W."/>
            <person name="Grigoriev I.V."/>
            <person name="Nagy L."/>
            <person name="Hibbett D."/>
            <person name="Henrissat B."/>
            <person name="Matheny P.B."/>
            <person name="Labbe J."/>
            <person name="Martin F."/>
        </authorList>
    </citation>
    <scope>NUCLEOTIDE SEQUENCE</scope>
    <source>
        <strain evidence="1">HHB10654</strain>
    </source>
</reference>